<protein>
    <submittedName>
        <fullName evidence="1">Uncharacterized protein</fullName>
    </submittedName>
</protein>
<evidence type="ECO:0000313" key="1">
    <source>
        <dbReference type="EMBL" id="KAG0554170.1"/>
    </source>
</evidence>
<proteinExistence type="predicted"/>
<comment type="caution">
    <text evidence="1">The sequence shown here is derived from an EMBL/GenBank/DDBJ whole genome shotgun (WGS) entry which is preliminary data.</text>
</comment>
<reference evidence="1" key="1">
    <citation type="submission" date="2020-06" db="EMBL/GenBank/DDBJ databases">
        <title>WGS assembly of Ceratodon purpureus strain R40.</title>
        <authorList>
            <person name="Carey S.B."/>
            <person name="Jenkins J."/>
            <person name="Shu S."/>
            <person name="Lovell J.T."/>
            <person name="Sreedasyam A."/>
            <person name="Maumus F."/>
            <person name="Tiley G.P."/>
            <person name="Fernandez-Pozo N."/>
            <person name="Barry K."/>
            <person name="Chen C."/>
            <person name="Wang M."/>
            <person name="Lipzen A."/>
            <person name="Daum C."/>
            <person name="Saski C.A."/>
            <person name="Payton A.C."/>
            <person name="Mcbreen J.C."/>
            <person name="Conrad R.E."/>
            <person name="Kollar L.M."/>
            <person name="Olsson S."/>
            <person name="Huttunen S."/>
            <person name="Landis J.B."/>
            <person name="Wickett N.J."/>
            <person name="Johnson M.G."/>
            <person name="Rensing S.A."/>
            <person name="Grimwood J."/>
            <person name="Schmutz J."/>
            <person name="Mcdaniel S.F."/>
        </authorList>
    </citation>
    <scope>NUCLEOTIDE SEQUENCE</scope>
    <source>
        <strain evidence="1">R40</strain>
    </source>
</reference>
<sequence>MLGRESQQTTLKNISRKSLTSTSVERFRKRMEDTWICMSCTISSRTPTLDSQ</sequence>
<keyword evidence="2" id="KW-1185">Reference proteome</keyword>
<organism evidence="1 2">
    <name type="scientific">Ceratodon purpureus</name>
    <name type="common">Fire moss</name>
    <name type="synonym">Dicranum purpureum</name>
    <dbReference type="NCBI Taxonomy" id="3225"/>
    <lineage>
        <taxon>Eukaryota</taxon>
        <taxon>Viridiplantae</taxon>
        <taxon>Streptophyta</taxon>
        <taxon>Embryophyta</taxon>
        <taxon>Bryophyta</taxon>
        <taxon>Bryophytina</taxon>
        <taxon>Bryopsida</taxon>
        <taxon>Dicranidae</taxon>
        <taxon>Pseudoditrichales</taxon>
        <taxon>Ditrichaceae</taxon>
        <taxon>Ceratodon</taxon>
    </lineage>
</organism>
<gene>
    <name evidence="1" type="ORF">KC19_12G069100</name>
</gene>
<evidence type="ECO:0000313" key="2">
    <source>
        <dbReference type="Proteomes" id="UP000822688"/>
    </source>
</evidence>
<accession>A0A8T0G546</accession>
<dbReference type="AlphaFoldDB" id="A0A8T0G546"/>
<dbReference type="EMBL" id="CM026433">
    <property type="protein sequence ID" value="KAG0554170.1"/>
    <property type="molecule type" value="Genomic_DNA"/>
</dbReference>
<name>A0A8T0G546_CERPU</name>
<dbReference type="Proteomes" id="UP000822688">
    <property type="component" value="Chromosome 12"/>
</dbReference>